<name>A0A9N9ISD3_9GLOM</name>
<dbReference type="OrthoDB" id="2316005at2759"/>
<organism evidence="1 2">
    <name type="scientific">Racocetra fulgida</name>
    <dbReference type="NCBI Taxonomy" id="60492"/>
    <lineage>
        <taxon>Eukaryota</taxon>
        <taxon>Fungi</taxon>
        <taxon>Fungi incertae sedis</taxon>
        <taxon>Mucoromycota</taxon>
        <taxon>Glomeromycotina</taxon>
        <taxon>Glomeromycetes</taxon>
        <taxon>Diversisporales</taxon>
        <taxon>Gigasporaceae</taxon>
        <taxon>Racocetra</taxon>
    </lineage>
</organism>
<proteinExistence type="predicted"/>
<gene>
    <name evidence="1" type="ORF">RFULGI_LOCUS13432</name>
</gene>
<feature type="non-terminal residue" evidence="1">
    <location>
        <position position="1"/>
    </location>
</feature>
<dbReference type="Proteomes" id="UP000789396">
    <property type="component" value="Unassembled WGS sequence"/>
</dbReference>
<dbReference type="EMBL" id="CAJVPZ010035233">
    <property type="protein sequence ID" value="CAG8748599.1"/>
    <property type="molecule type" value="Genomic_DNA"/>
</dbReference>
<sequence length="172" mass="19973">KCDSELEALFKRNFISCKKISNLFPSLSVFLGATSRQTLNDVTTIECSYRKFEREELKISKSNLTPTNNFIMEVENALESDDKETQLRKLLNEFGNFYACRLVFGGAMIEEIRDYEVRIIGGNKEYVNGSSSKLWVNSLNNRDTWDIIEYDETYSIFDILDYSLQQKILNVL</sequence>
<protein>
    <submittedName>
        <fullName evidence="1">14176_t:CDS:1</fullName>
    </submittedName>
</protein>
<reference evidence="1" key="1">
    <citation type="submission" date="2021-06" db="EMBL/GenBank/DDBJ databases">
        <authorList>
            <person name="Kallberg Y."/>
            <person name="Tangrot J."/>
            <person name="Rosling A."/>
        </authorList>
    </citation>
    <scope>NUCLEOTIDE SEQUENCE</scope>
    <source>
        <strain evidence="1">IN212</strain>
    </source>
</reference>
<accession>A0A9N9ISD3</accession>
<evidence type="ECO:0000313" key="1">
    <source>
        <dbReference type="EMBL" id="CAG8748599.1"/>
    </source>
</evidence>
<feature type="non-terminal residue" evidence="1">
    <location>
        <position position="172"/>
    </location>
</feature>
<comment type="caution">
    <text evidence="1">The sequence shown here is derived from an EMBL/GenBank/DDBJ whole genome shotgun (WGS) entry which is preliminary data.</text>
</comment>
<evidence type="ECO:0000313" key="2">
    <source>
        <dbReference type="Proteomes" id="UP000789396"/>
    </source>
</evidence>
<dbReference type="AlphaFoldDB" id="A0A9N9ISD3"/>
<keyword evidence="2" id="KW-1185">Reference proteome</keyword>